<gene>
    <name evidence="3" type="ORF">TGP89_419180</name>
</gene>
<evidence type="ECO:0000313" key="4">
    <source>
        <dbReference type="Proteomes" id="UP000028828"/>
    </source>
</evidence>
<dbReference type="InterPro" id="IPR018247">
    <property type="entry name" value="EF_Hand_1_Ca_BS"/>
</dbReference>
<dbReference type="Pfam" id="PF13202">
    <property type="entry name" value="EF-hand_5"/>
    <property type="match status" value="1"/>
</dbReference>
<dbReference type="Proteomes" id="UP000028828">
    <property type="component" value="Unassembled WGS sequence"/>
</dbReference>
<proteinExistence type="predicted"/>
<dbReference type="InterPro" id="IPR011992">
    <property type="entry name" value="EF-hand-dom_pair"/>
</dbReference>
<comment type="caution">
    <text evidence="3">The sequence shown here is derived from an EMBL/GenBank/DDBJ whole genome shotgun (WGS) entry which is preliminary data.</text>
</comment>
<dbReference type="PROSITE" id="PS00018">
    <property type="entry name" value="EF_HAND_1"/>
    <property type="match status" value="1"/>
</dbReference>
<dbReference type="Gene3D" id="1.10.238.10">
    <property type="entry name" value="EF-hand"/>
    <property type="match status" value="1"/>
</dbReference>
<protein>
    <submittedName>
        <fullName evidence="3">EF hand protein</fullName>
    </submittedName>
</protein>
<dbReference type="GO" id="GO:0005509">
    <property type="term" value="F:calcium ion binding"/>
    <property type="evidence" value="ECO:0007669"/>
    <property type="project" value="InterPro"/>
</dbReference>
<evidence type="ECO:0000256" key="1">
    <source>
        <dbReference type="ARBA" id="ARBA00022837"/>
    </source>
</evidence>
<dbReference type="VEuPathDB" id="ToxoDB:TGP89_419180"/>
<evidence type="ECO:0000313" key="3">
    <source>
        <dbReference type="EMBL" id="KFG45237.1"/>
    </source>
</evidence>
<name>A0A086KLG9_TOXGO</name>
<dbReference type="InterPro" id="IPR002048">
    <property type="entry name" value="EF_hand_dom"/>
</dbReference>
<evidence type="ECO:0000259" key="2">
    <source>
        <dbReference type="PROSITE" id="PS50222"/>
    </source>
</evidence>
<keyword evidence="1" id="KW-0106">Calcium</keyword>
<reference evidence="3 4" key="1">
    <citation type="submission" date="2014-03" db="EMBL/GenBank/DDBJ databases">
        <authorList>
            <person name="Sibley D."/>
            <person name="Venepally P."/>
            <person name="Karamycheva S."/>
            <person name="Hadjithomas M."/>
            <person name="Khan A."/>
            <person name="Brunk B."/>
            <person name="Roos D."/>
            <person name="Caler E."/>
            <person name="Lorenzi H."/>
        </authorList>
    </citation>
    <scope>NUCLEOTIDE SEQUENCE [LARGE SCALE GENOMIC DNA]</scope>
    <source>
        <strain evidence="4">p89</strain>
    </source>
</reference>
<feature type="domain" description="EF-hand" evidence="2">
    <location>
        <begin position="26"/>
        <end position="61"/>
    </location>
</feature>
<dbReference type="EMBL" id="AEYI02000790">
    <property type="protein sequence ID" value="KFG45237.1"/>
    <property type="molecule type" value="Genomic_DNA"/>
</dbReference>
<accession>A0A086KLG9</accession>
<sequence length="185" mass="20986">MLVTDFRDACSGQDLLNFLRQHNALVTESEVFHLVRQLDLNGDGRICYSEFLNALMPVDAAIRSSLISRGDCGLHEHLPHDCCFLLANLLMKEIEVNRELEVRRKVLFSRPDFKLLLAFRYLEEPSAGQVTPASLAEVSEAHNHHLTACDLELIFRRMDRNRITIITHLSASAETPSVLAPAHWL</sequence>
<organism evidence="3 4">
    <name type="scientific">Toxoplasma gondii p89</name>
    <dbReference type="NCBI Taxonomy" id="943119"/>
    <lineage>
        <taxon>Eukaryota</taxon>
        <taxon>Sar</taxon>
        <taxon>Alveolata</taxon>
        <taxon>Apicomplexa</taxon>
        <taxon>Conoidasida</taxon>
        <taxon>Coccidia</taxon>
        <taxon>Eucoccidiorida</taxon>
        <taxon>Eimeriorina</taxon>
        <taxon>Sarcocystidae</taxon>
        <taxon>Toxoplasma</taxon>
    </lineage>
</organism>
<dbReference type="SUPFAM" id="SSF47473">
    <property type="entry name" value="EF-hand"/>
    <property type="match status" value="1"/>
</dbReference>
<dbReference type="PROSITE" id="PS50222">
    <property type="entry name" value="EF_HAND_2"/>
    <property type="match status" value="1"/>
</dbReference>
<dbReference type="AlphaFoldDB" id="A0A086KLG9"/>